<dbReference type="InterPro" id="IPR042100">
    <property type="entry name" value="Bug_dom1"/>
</dbReference>
<keyword evidence="2" id="KW-0732">Signal</keyword>
<protein>
    <submittedName>
        <fullName evidence="3">Tripartite tricarboxylate transporter substrate binding protein</fullName>
    </submittedName>
</protein>
<feature type="signal peptide" evidence="2">
    <location>
        <begin position="1"/>
        <end position="21"/>
    </location>
</feature>
<organism evidence="3 4">
    <name type="scientific">Neoroseomonas terrae</name>
    <dbReference type="NCBI Taxonomy" id="424799"/>
    <lineage>
        <taxon>Bacteria</taxon>
        <taxon>Pseudomonadati</taxon>
        <taxon>Pseudomonadota</taxon>
        <taxon>Alphaproteobacteria</taxon>
        <taxon>Acetobacterales</taxon>
        <taxon>Acetobacteraceae</taxon>
        <taxon>Neoroseomonas</taxon>
    </lineage>
</organism>
<reference evidence="4" key="1">
    <citation type="journal article" date="2021" name="Syst. Appl. Microbiol.">
        <title>Roseomonas hellenica sp. nov., isolated from roots of wild-growing Alkanna tinctoria.</title>
        <authorList>
            <person name="Rat A."/>
            <person name="Naranjo H.D."/>
            <person name="Lebbe L."/>
            <person name="Cnockaert M."/>
            <person name="Krigas N."/>
            <person name="Grigoriadou K."/>
            <person name="Maloupa E."/>
            <person name="Willems A."/>
        </authorList>
    </citation>
    <scope>NUCLEOTIDE SEQUENCE [LARGE SCALE GENOMIC DNA]</scope>
    <source>
        <strain evidence="4">LMG 31159</strain>
    </source>
</reference>
<dbReference type="PANTHER" id="PTHR42928">
    <property type="entry name" value="TRICARBOXYLATE-BINDING PROTEIN"/>
    <property type="match status" value="1"/>
</dbReference>
<dbReference type="RefSeq" id="WP_211870865.1">
    <property type="nucleotide sequence ID" value="NZ_JAAEDI010000025.1"/>
</dbReference>
<gene>
    <name evidence="3" type="ORF">GXW78_21000</name>
</gene>
<proteinExistence type="inferred from homology"/>
<dbReference type="PIRSF" id="PIRSF017082">
    <property type="entry name" value="YflP"/>
    <property type="match status" value="1"/>
</dbReference>
<comment type="caution">
    <text evidence="3">The sequence shown here is derived from an EMBL/GenBank/DDBJ whole genome shotgun (WGS) entry which is preliminary data.</text>
</comment>
<dbReference type="SUPFAM" id="SSF53850">
    <property type="entry name" value="Periplasmic binding protein-like II"/>
    <property type="match status" value="1"/>
</dbReference>
<dbReference type="Gene3D" id="3.40.190.10">
    <property type="entry name" value="Periplasmic binding protein-like II"/>
    <property type="match status" value="1"/>
</dbReference>
<feature type="chain" id="PRO_5046700141" evidence="2">
    <location>
        <begin position="22"/>
        <end position="320"/>
    </location>
</feature>
<evidence type="ECO:0000313" key="3">
    <source>
        <dbReference type="EMBL" id="MBR0652147.1"/>
    </source>
</evidence>
<dbReference type="InterPro" id="IPR005064">
    <property type="entry name" value="BUG"/>
</dbReference>
<accession>A0ABS5EMA1</accession>
<keyword evidence="4" id="KW-1185">Reference proteome</keyword>
<comment type="similarity">
    <text evidence="1">Belongs to the UPF0065 (bug) family.</text>
</comment>
<evidence type="ECO:0000256" key="1">
    <source>
        <dbReference type="ARBA" id="ARBA00006987"/>
    </source>
</evidence>
<name>A0ABS5EMA1_9PROT</name>
<sequence>MRSVLLGLAMLAMGASHAALAQTFPDRPVRLVIPYAAGGALDVIGRPVAEQFQRITGQPLVLENRAGANGTIAADHVAKSRPDGYTLFMATSGPITVAPSLMPSLPYDPRTDLMPVTYLVNMPNALFAAGDVGNDLPAVLAAGRAAPGRISFGYPGSGSQGHLALALMSQATGTEWLGVSYRGASLVLNDMVAGTVSLTFTTFATARGLIAGGQVRPIAVAAATRTASMPNVPTFAELGFPAVEVPLWAGVMAPRGTPDAIVTRLNEALVAAVTSPPVRSLMETVGADITAQGPAEFRTMVEADYARWADVIRRGNIRID</sequence>
<dbReference type="CDD" id="cd07012">
    <property type="entry name" value="PBP2_Bug_TTT"/>
    <property type="match status" value="1"/>
</dbReference>
<dbReference type="Proteomes" id="UP000698752">
    <property type="component" value="Unassembled WGS sequence"/>
</dbReference>
<dbReference type="Gene3D" id="3.40.190.150">
    <property type="entry name" value="Bordetella uptake gene, domain 1"/>
    <property type="match status" value="1"/>
</dbReference>
<evidence type="ECO:0000313" key="4">
    <source>
        <dbReference type="Proteomes" id="UP000698752"/>
    </source>
</evidence>
<dbReference type="Pfam" id="PF03401">
    <property type="entry name" value="TctC"/>
    <property type="match status" value="1"/>
</dbReference>
<evidence type="ECO:0000256" key="2">
    <source>
        <dbReference type="SAM" id="SignalP"/>
    </source>
</evidence>
<dbReference type="PANTHER" id="PTHR42928:SF5">
    <property type="entry name" value="BLR1237 PROTEIN"/>
    <property type="match status" value="1"/>
</dbReference>
<dbReference type="EMBL" id="JAAEDI010000025">
    <property type="protein sequence ID" value="MBR0652147.1"/>
    <property type="molecule type" value="Genomic_DNA"/>
</dbReference>